<organism evidence="5 6">
    <name type="scientific">Pedosphaera parvula (strain Ellin514)</name>
    <dbReference type="NCBI Taxonomy" id="320771"/>
    <lineage>
        <taxon>Bacteria</taxon>
        <taxon>Pseudomonadati</taxon>
        <taxon>Verrucomicrobiota</taxon>
        <taxon>Pedosphaerae</taxon>
        <taxon>Pedosphaerales</taxon>
        <taxon>Pedosphaeraceae</taxon>
        <taxon>Pedosphaera</taxon>
    </lineage>
</organism>
<keyword evidence="6" id="KW-1185">Reference proteome</keyword>
<dbReference type="PANTHER" id="PTHR10353">
    <property type="entry name" value="GLYCOSYL HYDROLASE"/>
    <property type="match status" value="1"/>
</dbReference>
<dbReference type="OrthoDB" id="2339329at2"/>
<dbReference type="InterPro" id="IPR017853">
    <property type="entry name" value="GH"/>
</dbReference>
<keyword evidence="3" id="KW-0326">Glycosidase</keyword>
<sequence>MSLDDGSGLIFPQNFLWGTATATTQVEGHIENEWTDFVAQDGSTCRIACDNYHRYPEDIDWMSKLGTNAYRFGIEWSRLQTRPFGELNRKELARYVDMIDGLRGAGIRPMVVLHHFSNPLWIHAQGGWTTRATVAAFTDYVTKLVMVLKDKVDLWNTFNEPDTYASLAYVLGGFPPRENWQLIKFRKIIQNMASAHEEAGHIIKHAGSPLRPMQVGIAKNWTFFHAFKKLSPWDRLIAFACHSTFNKFVLRSFLGGARREASTFLGLNYYGRVRFHHFDAMIPASGTPSRRLKDFGFVCDDMVERYPQGLGYVLNYLHHKHRLPIYITEHGAASKDEAFREADLISYLKVLHGAIQEGVDVRGFFYWSLLDNFEWQFGYAKKFGLIEVDFDDPNLARTMKPLGEVYQKICRSNACNLHETGKMP</sequence>
<dbReference type="Gene3D" id="3.20.20.80">
    <property type="entry name" value="Glycosidases"/>
    <property type="match status" value="1"/>
</dbReference>
<comment type="caution">
    <text evidence="5">The sequence shown here is derived from an EMBL/GenBank/DDBJ whole genome shotgun (WGS) entry which is preliminary data.</text>
</comment>
<dbReference type="GO" id="GO:0008422">
    <property type="term" value="F:beta-glucosidase activity"/>
    <property type="evidence" value="ECO:0007669"/>
    <property type="project" value="TreeGrafter"/>
</dbReference>
<protein>
    <submittedName>
        <fullName evidence="5">Glycoside hydrolase family 1</fullName>
    </submittedName>
</protein>
<proteinExistence type="inferred from homology"/>
<evidence type="ECO:0000256" key="2">
    <source>
        <dbReference type="ARBA" id="ARBA00022801"/>
    </source>
</evidence>
<dbReference type="InterPro" id="IPR001360">
    <property type="entry name" value="Glyco_hydro_1"/>
</dbReference>
<evidence type="ECO:0000313" key="6">
    <source>
        <dbReference type="Proteomes" id="UP000003688"/>
    </source>
</evidence>
<evidence type="ECO:0000256" key="1">
    <source>
        <dbReference type="ARBA" id="ARBA00010838"/>
    </source>
</evidence>
<gene>
    <name evidence="5" type="ORF">Cflav_PD0741</name>
</gene>
<dbReference type="AlphaFoldDB" id="B9XR93"/>
<dbReference type="SUPFAM" id="SSF51445">
    <property type="entry name" value="(Trans)glycosidases"/>
    <property type="match status" value="1"/>
</dbReference>
<dbReference type="Proteomes" id="UP000003688">
    <property type="component" value="Unassembled WGS sequence"/>
</dbReference>
<name>B9XR93_PEDPL</name>
<comment type="similarity">
    <text evidence="1 4">Belongs to the glycosyl hydrolase 1 family.</text>
</comment>
<dbReference type="PRINTS" id="PR00131">
    <property type="entry name" value="GLHYDRLASE1"/>
</dbReference>
<evidence type="ECO:0000313" key="5">
    <source>
        <dbReference type="EMBL" id="EEF57636.1"/>
    </source>
</evidence>
<accession>B9XR93</accession>
<dbReference type="STRING" id="320771.Cflav_PD0741"/>
<dbReference type="RefSeq" id="WP_007418328.1">
    <property type="nucleotide sequence ID" value="NZ_ABOX02000061.1"/>
</dbReference>
<dbReference type="Pfam" id="PF00232">
    <property type="entry name" value="Glyco_hydro_1"/>
    <property type="match status" value="2"/>
</dbReference>
<dbReference type="EMBL" id="ABOX02000061">
    <property type="protein sequence ID" value="EEF57636.1"/>
    <property type="molecule type" value="Genomic_DNA"/>
</dbReference>
<evidence type="ECO:0000256" key="4">
    <source>
        <dbReference type="RuleBase" id="RU003690"/>
    </source>
</evidence>
<dbReference type="PANTHER" id="PTHR10353:SF209">
    <property type="entry name" value="GALACTOLIPID GALACTOSYLTRANSFERASE SFR2, CHLOROPLASTIC"/>
    <property type="match status" value="1"/>
</dbReference>
<reference evidence="5 6" key="1">
    <citation type="journal article" date="2011" name="J. Bacteriol.">
        <title>Genome sequence of 'Pedosphaera parvula' Ellin514, an aerobic Verrucomicrobial isolate from pasture soil.</title>
        <authorList>
            <person name="Kant R."/>
            <person name="van Passel M.W."/>
            <person name="Sangwan P."/>
            <person name="Palva A."/>
            <person name="Lucas S."/>
            <person name="Copeland A."/>
            <person name="Lapidus A."/>
            <person name="Glavina Del Rio T."/>
            <person name="Dalin E."/>
            <person name="Tice H."/>
            <person name="Bruce D."/>
            <person name="Goodwin L."/>
            <person name="Pitluck S."/>
            <person name="Chertkov O."/>
            <person name="Larimer F.W."/>
            <person name="Land M.L."/>
            <person name="Hauser L."/>
            <person name="Brettin T.S."/>
            <person name="Detter J.C."/>
            <person name="Han S."/>
            <person name="de Vos W.M."/>
            <person name="Janssen P.H."/>
            <person name="Smidt H."/>
        </authorList>
    </citation>
    <scope>NUCLEOTIDE SEQUENCE [LARGE SCALE GENOMIC DNA]</scope>
    <source>
        <strain evidence="5 6">Ellin514</strain>
    </source>
</reference>
<keyword evidence="2 5" id="KW-0378">Hydrolase</keyword>
<evidence type="ECO:0000256" key="3">
    <source>
        <dbReference type="ARBA" id="ARBA00023295"/>
    </source>
</evidence>
<dbReference type="GO" id="GO:0005975">
    <property type="term" value="P:carbohydrate metabolic process"/>
    <property type="evidence" value="ECO:0007669"/>
    <property type="project" value="InterPro"/>
</dbReference>